<gene>
    <name evidence="7" type="ORF">E2L05_13135</name>
</gene>
<reference evidence="7 8" key="1">
    <citation type="submission" date="2019-03" db="EMBL/GenBank/DDBJ databases">
        <title>Rhodobacteraceae bacterium SM1902, a new member of the family Rhodobacteraceae isolated from Yantai.</title>
        <authorList>
            <person name="Sun Y."/>
        </authorList>
    </citation>
    <scope>NUCLEOTIDE SEQUENCE [LARGE SCALE GENOMIC DNA]</scope>
    <source>
        <strain evidence="7 8">SM1902</strain>
    </source>
</reference>
<keyword evidence="3 6" id="KW-0812">Transmembrane</keyword>
<feature type="transmembrane region" description="Helical" evidence="6">
    <location>
        <begin position="324"/>
        <end position="345"/>
    </location>
</feature>
<feature type="transmembrane region" description="Helical" evidence="6">
    <location>
        <begin position="299"/>
        <end position="318"/>
    </location>
</feature>
<keyword evidence="4 6" id="KW-1133">Transmembrane helix</keyword>
<evidence type="ECO:0000313" key="8">
    <source>
        <dbReference type="Proteomes" id="UP000294562"/>
    </source>
</evidence>
<feature type="transmembrane region" description="Helical" evidence="6">
    <location>
        <begin position="65"/>
        <end position="91"/>
    </location>
</feature>
<keyword evidence="8" id="KW-1185">Reference proteome</keyword>
<dbReference type="Pfam" id="PF03739">
    <property type="entry name" value="LptF_LptG"/>
    <property type="match status" value="1"/>
</dbReference>
<keyword evidence="5 6" id="KW-0472">Membrane</keyword>
<evidence type="ECO:0000256" key="6">
    <source>
        <dbReference type="SAM" id="Phobius"/>
    </source>
</evidence>
<evidence type="ECO:0000256" key="1">
    <source>
        <dbReference type="ARBA" id="ARBA00004651"/>
    </source>
</evidence>
<organism evidence="7 8">
    <name type="scientific">Meridianimarinicoccus aquatilis</name>
    <dbReference type="NCBI Taxonomy" id="2552766"/>
    <lineage>
        <taxon>Bacteria</taxon>
        <taxon>Pseudomonadati</taxon>
        <taxon>Pseudomonadota</taxon>
        <taxon>Alphaproteobacteria</taxon>
        <taxon>Rhodobacterales</taxon>
        <taxon>Paracoccaceae</taxon>
        <taxon>Meridianimarinicoccus</taxon>
    </lineage>
</organism>
<dbReference type="OrthoDB" id="8477889at2"/>
<feature type="transmembrane region" description="Helical" evidence="6">
    <location>
        <begin position="119"/>
        <end position="138"/>
    </location>
</feature>
<feature type="transmembrane region" description="Helical" evidence="6">
    <location>
        <begin position="357"/>
        <end position="375"/>
    </location>
</feature>
<dbReference type="AlphaFoldDB" id="A0A4R6AW02"/>
<dbReference type="PANTHER" id="PTHR33529:SF6">
    <property type="entry name" value="YJGP_YJGQ FAMILY PERMEASE"/>
    <property type="match status" value="1"/>
</dbReference>
<name>A0A4R6AW02_9RHOB</name>
<dbReference type="EMBL" id="SMZO01000030">
    <property type="protein sequence ID" value="TDL86436.1"/>
    <property type="molecule type" value="Genomic_DNA"/>
</dbReference>
<protein>
    <submittedName>
        <fullName evidence="7">LptF/LptG family permease</fullName>
    </submittedName>
</protein>
<evidence type="ECO:0000256" key="4">
    <source>
        <dbReference type="ARBA" id="ARBA00022989"/>
    </source>
</evidence>
<feature type="transmembrane region" description="Helical" evidence="6">
    <location>
        <begin position="24"/>
        <end position="45"/>
    </location>
</feature>
<dbReference type="Proteomes" id="UP000294562">
    <property type="component" value="Unassembled WGS sequence"/>
</dbReference>
<dbReference type="GO" id="GO:0043190">
    <property type="term" value="C:ATP-binding cassette (ABC) transporter complex"/>
    <property type="evidence" value="ECO:0007669"/>
    <property type="project" value="TreeGrafter"/>
</dbReference>
<evidence type="ECO:0000256" key="2">
    <source>
        <dbReference type="ARBA" id="ARBA00022475"/>
    </source>
</evidence>
<proteinExistence type="predicted"/>
<evidence type="ECO:0000313" key="7">
    <source>
        <dbReference type="EMBL" id="TDL86436.1"/>
    </source>
</evidence>
<evidence type="ECO:0000256" key="3">
    <source>
        <dbReference type="ARBA" id="ARBA00022692"/>
    </source>
</evidence>
<dbReference type="GO" id="GO:0015920">
    <property type="term" value="P:lipopolysaccharide transport"/>
    <property type="evidence" value="ECO:0007669"/>
    <property type="project" value="TreeGrafter"/>
</dbReference>
<comment type="caution">
    <text evidence="7">The sequence shown here is derived from an EMBL/GenBank/DDBJ whole genome shotgun (WGS) entry which is preliminary data.</text>
</comment>
<dbReference type="InterPro" id="IPR005495">
    <property type="entry name" value="LptG/LptF_permease"/>
</dbReference>
<keyword evidence="2" id="KW-1003">Cell membrane</keyword>
<evidence type="ECO:0000256" key="5">
    <source>
        <dbReference type="ARBA" id="ARBA00023136"/>
    </source>
</evidence>
<dbReference type="PANTHER" id="PTHR33529">
    <property type="entry name" value="SLR0882 PROTEIN-RELATED"/>
    <property type="match status" value="1"/>
</dbReference>
<sequence length="390" mass="42850">MGYVFPQKAVNCEGQSLGRFDRYILSHLLRVFGFFALVLVGIYWVNRAVILLDRYLSEGQSGGMVLELTLLSIPAIMTIVLPVAGFVAAAYTTNRLHSDSELVVVQATGYSTFRLARPFFTFGLILAGLMLLLGHLIVPMSFNKMSEIEAELAEAISARLLVPGTFQSPTAGVTVYVRDIATDGTLEGLLLTDRREGFRETTYSAHRALLVRHDEGPRLVMFDGMAQTINANTGRLATTVYDNFTVSIGTLVNAPAQRRLDYRALPTLTLLNPSAEVIERSRRSADFLLREAHLRVTEALLSVGAVLVGFAALMLGGFSRFGLWRQILLAVLLVVVVKLTDNAAIDIARQAPENWPAVYLSSIFAMLLNFGLLLLSNGSFGAWLHRRRAA</sequence>
<comment type="subcellular location">
    <subcellularLocation>
        <location evidence="1">Cell membrane</location>
        <topology evidence="1">Multi-pass membrane protein</topology>
    </subcellularLocation>
</comment>
<accession>A0A4R6AW02</accession>